<reference evidence="2 3" key="2">
    <citation type="submission" date="2020-03" db="EMBL/GenBank/DDBJ databases">
        <authorList>
            <person name="Ichikawa N."/>
            <person name="Kimura A."/>
            <person name="Kitahashi Y."/>
            <person name="Uohara A."/>
        </authorList>
    </citation>
    <scope>NUCLEOTIDE SEQUENCE [LARGE SCALE GENOMIC DNA]</scope>
    <source>
        <strain evidence="2 3">NBRC 105367</strain>
    </source>
</reference>
<dbReference type="AlphaFoldDB" id="A0A6F8YB16"/>
<feature type="region of interest" description="Disordered" evidence="1">
    <location>
        <begin position="1"/>
        <end position="94"/>
    </location>
</feature>
<feature type="compositionally biased region" description="Low complexity" evidence="1">
    <location>
        <begin position="63"/>
        <end position="94"/>
    </location>
</feature>
<feature type="compositionally biased region" description="Basic and acidic residues" evidence="1">
    <location>
        <begin position="42"/>
        <end position="51"/>
    </location>
</feature>
<dbReference type="Proteomes" id="UP000503011">
    <property type="component" value="Chromosome"/>
</dbReference>
<keyword evidence="3" id="KW-1185">Reference proteome</keyword>
<sequence>MLGAVRHRRRHELELRRPARRPGRGRAAGRRGPAGGTGRVRRTTDRRRADRAGLALPTPSSSATGRRPAVRTTAPAAPRTTAAPAAAAPKAPVALGPEGGPVGLWQMLREYCERTYRTNEAQLRHGTGQAENNWECRRRGEDPLIDMNAACRGRYGSAAFAQFSNRDDAFSWHCFRR</sequence>
<evidence type="ECO:0000256" key="1">
    <source>
        <dbReference type="SAM" id="MobiDB-lite"/>
    </source>
</evidence>
<name>A0A6F8YB16_9ACTN</name>
<dbReference type="EMBL" id="AP022871">
    <property type="protein sequence ID" value="BCB83286.1"/>
    <property type="molecule type" value="Genomic_DNA"/>
</dbReference>
<evidence type="ECO:0000313" key="3">
    <source>
        <dbReference type="Proteomes" id="UP000503011"/>
    </source>
</evidence>
<gene>
    <name evidence="2" type="ORF">Psuf_005990</name>
</gene>
<reference evidence="2 3" key="1">
    <citation type="submission" date="2020-03" db="EMBL/GenBank/DDBJ databases">
        <title>Whole genome shotgun sequence of Phytohabitans suffuscus NBRC 105367.</title>
        <authorList>
            <person name="Komaki H."/>
            <person name="Tamura T."/>
        </authorList>
    </citation>
    <scope>NUCLEOTIDE SEQUENCE [LARGE SCALE GENOMIC DNA]</scope>
    <source>
        <strain evidence="2 3">NBRC 105367</strain>
    </source>
</reference>
<proteinExistence type="predicted"/>
<organism evidence="2 3">
    <name type="scientific">Phytohabitans suffuscus</name>
    <dbReference type="NCBI Taxonomy" id="624315"/>
    <lineage>
        <taxon>Bacteria</taxon>
        <taxon>Bacillati</taxon>
        <taxon>Actinomycetota</taxon>
        <taxon>Actinomycetes</taxon>
        <taxon>Micromonosporales</taxon>
        <taxon>Micromonosporaceae</taxon>
    </lineage>
</organism>
<feature type="compositionally biased region" description="Basic residues" evidence="1">
    <location>
        <begin position="1"/>
        <end position="10"/>
    </location>
</feature>
<feature type="compositionally biased region" description="Basic residues" evidence="1">
    <location>
        <begin position="18"/>
        <end position="29"/>
    </location>
</feature>
<protein>
    <submittedName>
        <fullName evidence="2">Uncharacterized protein</fullName>
    </submittedName>
</protein>
<evidence type="ECO:0000313" key="2">
    <source>
        <dbReference type="EMBL" id="BCB83286.1"/>
    </source>
</evidence>
<dbReference type="KEGG" id="psuu:Psuf_005990"/>
<accession>A0A6F8YB16</accession>